<dbReference type="InterPro" id="IPR032675">
    <property type="entry name" value="LRR_dom_sf"/>
</dbReference>
<proteinExistence type="predicted"/>
<dbReference type="Proteomes" id="UP000053555">
    <property type="component" value="Unassembled WGS sequence"/>
</dbReference>
<gene>
    <name evidence="1" type="ORF">glysoja_032625</name>
</gene>
<dbReference type="Gene3D" id="3.80.10.10">
    <property type="entry name" value="Ribonuclease Inhibitor"/>
    <property type="match status" value="1"/>
</dbReference>
<dbReference type="SUPFAM" id="SSF52058">
    <property type="entry name" value="L domain-like"/>
    <property type="match status" value="1"/>
</dbReference>
<evidence type="ECO:0000313" key="1">
    <source>
        <dbReference type="EMBL" id="KHN46533.1"/>
    </source>
</evidence>
<accession>A0A0B2SNX0</accession>
<evidence type="ECO:0008006" key="2">
    <source>
        <dbReference type="Google" id="ProtNLM"/>
    </source>
</evidence>
<dbReference type="AlphaFoldDB" id="A0A0B2SNX0"/>
<dbReference type="EMBL" id="KN641157">
    <property type="protein sequence ID" value="KHN46533.1"/>
    <property type="molecule type" value="Genomic_DNA"/>
</dbReference>
<name>A0A0B2SNX0_GLYSO</name>
<organism evidence="1">
    <name type="scientific">Glycine soja</name>
    <name type="common">Wild soybean</name>
    <dbReference type="NCBI Taxonomy" id="3848"/>
    <lineage>
        <taxon>Eukaryota</taxon>
        <taxon>Viridiplantae</taxon>
        <taxon>Streptophyta</taxon>
        <taxon>Embryophyta</taxon>
        <taxon>Tracheophyta</taxon>
        <taxon>Spermatophyta</taxon>
        <taxon>Magnoliopsida</taxon>
        <taxon>eudicotyledons</taxon>
        <taxon>Gunneridae</taxon>
        <taxon>Pentapetalae</taxon>
        <taxon>rosids</taxon>
        <taxon>fabids</taxon>
        <taxon>Fabales</taxon>
        <taxon>Fabaceae</taxon>
        <taxon>Papilionoideae</taxon>
        <taxon>50 kb inversion clade</taxon>
        <taxon>NPAAA clade</taxon>
        <taxon>indigoferoid/millettioid clade</taxon>
        <taxon>Phaseoleae</taxon>
        <taxon>Glycine</taxon>
        <taxon>Glycine subgen. Soja</taxon>
    </lineage>
</organism>
<reference evidence="1" key="1">
    <citation type="submission" date="2014-07" db="EMBL/GenBank/DDBJ databases">
        <title>Identification of a novel salt tolerance gene in wild soybean by whole-genome sequencing.</title>
        <authorList>
            <person name="Lam H.-M."/>
            <person name="Qi X."/>
            <person name="Li M.-W."/>
            <person name="Liu X."/>
            <person name="Xie M."/>
            <person name="Ni M."/>
            <person name="Xu X."/>
        </authorList>
    </citation>
    <scope>NUCLEOTIDE SEQUENCE [LARGE SCALE GENOMIC DNA]</scope>
    <source>
        <tissue evidence="1">Root</tissue>
    </source>
</reference>
<sequence length="105" mass="11905">MLIRTVESWFFLLSPRQVDLANNTFTGVQISRTLSARGGGSNNSGNNNLAALNLGFNRIRGYAPTNLRVFPALSFLLIWYNMQHGAIPLEYRQIKSMKRLFLDEV</sequence>
<protein>
    <recommendedName>
        <fullName evidence="2">LRR receptor-like serine/threonine-protein kinase</fullName>
    </recommendedName>
</protein>